<dbReference type="EMBL" id="JACHGT010000008">
    <property type="protein sequence ID" value="MBB6036232.1"/>
    <property type="molecule type" value="Genomic_DNA"/>
</dbReference>
<gene>
    <name evidence="1" type="ORF">HNR73_004100</name>
</gene>
<sequence length="278" mass="29782">MPTPVRPHLAAALARAGHVLLNFRTVSGVSRPEGLGMRIHDLMRERGESFSMVAWFLASDDDWYAIAVDHGHGRDAFRLFADAEREATADLPPRPHVEEFLAACRESGRRVAIAGNYDQRVVRAYLKRHGLARHVDRVLCREALLPTPVAELAPALGVAGDTVAAVSDSAVALRHAEAAGLRGIGFVGGGDRRKHLAGPGRLHLLGVGATKTGSVPALWRTGRRGGLLTAQFTGGIERGLPVEEAGVKAPVATGLARLGEAMLAVPPAVVGRRKRWWR</sequence>
<dbReference type="PANTHER" id="PTHR43434">
    <property type="entry name" value="PHOSPHOGLYCOLATE PHOSPHATASE"/>
    <property type="match status" value="1"/>
</dbReference>
<evidence type="ECO:0000313" key="2">
    <source>
        <dbReference type="Proteomes" id="UP000548476"/>
    </source>
</evidence>
<dbReference type="PANTHER" id="PTHR43434:SF22">
    <property type="entry name" value="PHOSPHOGLYCOLATE PHOSPHATASE"/>
    <property type="match status" value="1"/>
</dbReference>
<dbReference type="InterPro" id="IPR050155">
    <property type="entry name" value="HAD-like_hydrolase_sf"/>
</dbReference>
<dbReference type="RefSeq" id="WP_184789063.1">
    <property type="nucleotide sequence ID" value="NZ_BONT01000046.1"/>
</dbReference>
<evidence type="ECO:0000313" key="1">
    <source>
        <dbReference type="EMBL" id="MBB6036232.1"/>
    </source>
</evidence>
<keyword evidence="2" id="KW-1185">Reference proteome</keyword>
<dbReference type="Proteomes" id="UP000548476">
    <property type="component" value="Unassembled WGS sequence"/>
</dbReference>
<dbReference type="Gene3D" id="3.40.50.1000">
    <property type="entry name" value="HAD superfamily/HAD-like"/>
    <property type="match status" value="1"/>
</dbReference>
<protein>
    <submittedName>
        <fullName evidence="1">Beta-phosphoglucomutase-like phosphatase (HAD superfamily)</fullName>
    </submittedName>
</protein>
<comment type="caution">
    <text evidence="1">The sequence shown here is derived from an EMBL/GenBank/DDBJ whole genome shotgun (WGS) entry which is preliminary data.</text>
</comment>
<proteinExistence type="predicted"/>
<dbReference type="InterPro" id="IPR036412">
    <property type="entry name" value="HAD-like_sf"/>
</dbReference>
<name>A0A841FRQ8_9ACTN</name>
<dbReference type="AlphaFoldDB" id="A0A841FRQ8"/>
<dbReference type="InterPro" id="IPR023214">
    <property type="entry name" value="HAD_sf"/>
</dbReference>
<dbReference type="SUPFAM" id="SSF56784">
    <property type="entry name" value="HAD-like"/>
    <property type="match status" value="1"/>
</dbReference>
<accession>A0A841FRQ8</accession>
<dbReference type="GO" id="GO:0008967">
    <property type="term" value="F:phosphoglycolate phosphatase activity"/>
    <property type="evidence" value="ECO:0007669"/>
    <property type="project" value="TreeGrafter"/>
</dbReference>
<reference evidence="1 2" key="1">
    <citation type="submission" date="2020-08" db="EMBL/GenBank/DDBJ databases">
        <title>Genomic Encyclopedia of Type Strains, Phase IV (KMG-IV): sequencing the most valuable type-strain genomes for metagenomic binning, comparative biology and taxonomic classification.</title>
        <authorList>
            <person name="Goeker M."/>
        </authorList>
    </citation>
    <scope>NUCLEOTIDE SEQUENCE [LARGE SCALE GENOMIC DNA]</scope>
    <source>
        <strain evidence="1 2">YIM 65646</strain>
    </source>
</reference>
<dbReference type="GO" id="GO:0006281">
    <property type="term" value="P:DNA repair"/>
    <property type="evidence" value="ECO:0007669"/>
    <property type="project" value="TreeGrafter"/>
</dbReference>
<dbReference type="Pfam" id="PF00702">
    <property type="entry name" value="Hydrolase"/>
    <property type="match status" value="1"/>
</dbReference>
<organism evidence="1 2">
    <name type="scientific">Phytomonospora endophytica</name>
    <dbReference type="NCBI Taxonomy" id="714109"/>
    <lineage>
        <taxon>Bacteria</taxon>
        <taxon>Bacillati</taxon>
        <taxon>Actinomycetota</taxon>
        <taxon>Actinomycetes</taxon>
        <taxon>Micromonosporales</taxon>
        <taxon>Micromonosporaceae</taxon>
        <taxon>Phytomonospora</taxon>
    </lineage>
</organism>